<organism evidence="2 3">
    <name type="scientific">Microbacterium aquimaris</name>
    <dbReference type="NCBI Taxonomy" id="459816"/>
    <lineage>
        <taxon>Bacteria</taxon>
        <taxon>Bacillati</taxon>
        <taxon>Actinomycetota</taxon>
        <taxon>Actinomycetes</taxon>
        <taxon>Micrococcales</taxon>
        <taxon>Microbacteriaceae</taxon>
        <taxon>Microbacterium</taxon>
    </lineage>
</organism>
<accession>A0ABU5N745</accession>
<dbReference type="RefSeq" id="WP_194425221.1">
    <property type="nucleotide sequence ID" value="NZ_BAAAPT010000001.1"/>
</dbReference>
<comment type="caution">
    <text evidence="2">The sequence shown here is derived from an EMBL/GenBank/DDBJ whole genome shotgun (WGS) entry which is preliminary data.</text>
</comment>
<feature type="transmembrane region" description="Helical" evidence="1">
    <location>
        <begin position="256"/>
        <end position="273"/>
    </location>
</feature>
<feature type="transmembrane region" description="Helical" evidence="1">
    <location>
        <begin position="394"/>
        <end position="413"/>
    </location>
</feature>
<feature type="transmembrane region" description="Helical" evidence="1">
    <location>
        <begin position="280"/>
        <end position="305"/>
    </location>
</feature>
<protein>
    <submittedName>
        <fullName evidence="2">Uncharacterized protein</fullName>
    </submittedName>
</protein>
<evidence type="ECO:0000313" key="3">
    <source>
        <dbReference type="Proteomes" id="UP001291912"/>
    </source>
</evidence>
<keyword evidence="1" id="KW-1133">Transmembrane helix</keyword>
<feature type="transmembrane region" description="Helical" evidence="1">
    <location>
        <begin position="419"/>
        <end position="436"/>
    </location>
</feature>
<feature type="transmembrane region" description="Helical" evidence="1">
    <location>
        <begin position="333"/>
        <end position="351"/>
    </location>
</feature>
<evidence type="ECO:0000256" key="1">
    <source>
        <dbReference type="SAM" id="Phobius"/>
    </source>
</evidence>
<dbReference type="EMBL" id="JAWJYN010000001">
    <property type="protein sequence ID" value="MDZ8161742.1"/>
    <property type="molecule type" value="Genomic_DNA"/>
</dbReference>
<keyword evidence="1" id="KW-0812">Transmembrane</keyword>
<sequence>MPTTDIDDLRAEIERLRAENADLRSQSVDPPDAETVPSDRVARTGWWRALISAVCIVLAGILVPVSVVGTWARAELVSEDAFVQTFGPLADDPDVQQLVIDQASAAVNEAVDVAGITNDVIDGVQSLDLPPTASSALDLLRQPAVQGVQGLIDSAITGVVQSDAFPQVWRTALVASHRALVAAATGDDTTAIAIDDTGALGIQLGPIIDELKTQLSDQGFGLASSIPTIDQTIVIVQADGLLLVGTIYNIAVAAGYWIPFIALGLAAVGVLVARRRSTALLGVGVAITIGAGLLAVALTSAAAVLSLNAPSLGIPARTLEAIYYTVVGAMRDTATVLTFLGVVVAVAAWLSGRWAPARRVRALAGSLTTSARVGLRRRGLDTGGFGEWMRRQRVLVRMVILVLAVILLFALRPLTFGDIVLVVVLALVVWLIASLLEKDPAEAPVLEQVEVVEEVVVGDEPADSDVDTLVIEDGPVPAEK</sequence>
<keyword evidence="1" id="KW-0472">Membrane</keyword>
<name>A0ABU5N745_9MICO</name>
<reference evidence="2 3" key="1">
    <citation type="submission" date="2023-10" db="EMBL/GenBank/DDBJ databases">
        <title>Microbacterium xanthum sp. nov., isolated from seaweed.</title>
        <authorList>
            <person name="Lee S.D."/>
        </authorList>
    </citation>
    <scope>NUCLEOTIDE SEQUENCE [LARGE SCALE GENOMIC DNA]</scope>
    <source>
        <strain evidence="2 3">KCTC 19124</strain>
    </source>
</reference>
<keyword evidence="3" id="KW-1185">Reference proteome</keyword>
<evidence type="ECO:0000313" key="2">
    <source>
        <dbReference type="EMBL" id="MDZ8161742.1"/>
    </source>
</evidence>
<dbReference type="Proteomes" id="UP001291912">
    <property type="component" value="Unassembled WGS sequence"/>
</dbReference>
<gene>
    <name evidence="2" type="ORF">R2Q92_07795</name>
</gene>
<feature type="transmembrane region" description="Helical" evidence="1">
    <location>
        <begin position="46"/>
        <end position="68"/>
    </location>
</feature>
<proteinExistence type="predicted"/>